<reference evidence="2" key="1">
    <citation type="submission" date="2020-05" db="EMBL/GenBank/DDBJ databases">
        <authorList>
            <person name="Chiriac C."/>
            <person name="Salcher M."/>
            <person name="Ghai R."/>
            <person name="Kavagutti S V."/>
        </authorList>
    </citation>
    <scope>NUCLEOTIDE SEQUENCE</scope>
</reference>
<evidence type="ECO:0000313" key="2">
    <source>
        <dbReference type="EMBL" id="CAB4914838.1"/>
    </source>
</evidence>
<name>A0A6J7H6Y6_9ZZZZ</name>
<dbReference type="AlphaFoldDB" id="A0A6J7H6Y6"/>
<proteinExistence type="predicted"/>
<accession>A0A6J7H6Y6</accession>
<feature type="compositionally biased region" description="Low complexity" evidence="1">
    <location>
        <begin position="213"/>
        <end position="228"/>
    </location>
</feature>
<organism evidence="2">
    <name type="scientific">freshwater metagenome</name>
    <dbReference type="NCBI Taxonomy" id="449393"/>
    <lineage>
        <taxon>unclassified sequences</taxon>
        <taxon>metagenomes</taxon>
        <taxon>ecological metagenomes</taxon>
    </lineage>
</organism>
<dbReference type="Gene3D" id="2.60.40.2700">
    <property type="match status" value="5"/>
</dbReference>
<dbReference type="EMBL" id="CAFBMS010000021">
    <property type="protein sequence ID" value="CAB4914838.1"/>
    <property type="molecule type" value="Genomic_DNA"/>
</dbReference>
<feature type="region of interest" description="Disordered" evidence="1">
    <location>
        <begin position="213"/>
        <end position="236"/>
    </location>
</feature>
<protein>
    <submittedName>
        <fullName evidence="2">Unannotated protein</fullName>
    </submittedName>
</protein>
<gene>
    <name evidence="2" type="ORF">UFOPK3614_00527</name>
</gene>
<sequence>MKSFFGFRSLKVLSISVLALSIFSVSPSLAAPTNSVLPLISGNISVGATATVSKGTWVGTIENYSYQWRRCTDLVTTTTCVAISGANALTYVITQSDSGKYLRVSVTALDVSGGTTVLTAPTVIVLSKPVNTVLPKVTGTTSFGNILTTTTGTWSTPNAGIYSYKWLRCSNQTESSCVYISGATSSSYGIAAAEVGTYIRSEVTISDVTNRLPASAKSSPTSAISSEPRNTSSPFISGDPVVGQKIQYSPGGWVANPAATFTTVWQKCTATGVESCVNLSPQPGQFITLNDSDLNMYYRVQVTGVNNFGGTIKFSPVFGPIVKPTAPVNTKVPSITGLSKEGEIVTVDNGLWSGFPIPTYSYVWQRCSVANVCSAINSAITSTYKITYEDGGNSIKAIVKATNSVGSVSVTTNSITGIIGSMSPFLIPQVSGLASRGQTLESDSGIWAGTNTTDFLFKWQRCSSTVLSTCTDITGAQANKYQVAMTDQGKYLRSGVAIRNVSQYFFSDLSDRVPQPTVGTKYIKGKTCTVRGKKVTSDAKTLICRNVKGKLVWY</sequence>
<evidence type="ECO:0000256" key="1">
    <source>
        <dbReference type="SAM" id="MobiDB-lite"/>
    </source>
</evidence>